<feature type="signal peptide" evidence="2">
    <location>
        <begin position="1"/>
        <end position="28"/>
    </location>
</feature>
<evidence type="ECO:0000256" key="1">
    <source>
        <dbReference type="SAM" id="MobiDB-lite"/>
    </source>
</evidence>
<reference evidence="3" key="1">
    <citation type="submission" date="2009-01" db="EMBL/GenBank/DDBJ databases">
        <title>Complete sequence of chromosome Cyanothece sp. PCC 7425.</title>
        <authorList>
            <consortium name="US DOE Joint Genome Institute"/>
            <person name="Lucas S."/>
            <person name="Copeland A."/>
            <person name="Lapidus A."/>
            <person name="Glavina del Rio T."/>
            <person name="Dalin E."/>
            <person name="Tice H."/>
            <person name="Bruce D."/>
            <person name="Goodwin L."/>
            <person name="Pitluck S."/>
            <person name="Sims D."/>
            <person name="Meineke L."/>
            <person name="Brettin T."/>
            <person name="Detter J.C."/>
            <person name="Han C."/>
            <person name="Larimer F."/>
            <person name="Land M."/>
            <person name="Hauser L."/>
            <person name="Kyrpides N."/>
            <person name="Ovchinnikova G."/>
            <person name="Liberton M."/>
            <person name="Stoeckel J."/>
            <person name="Banerjee A."/>
            <person name="Singh A."/>
            <person name="Page L."/>
            <person name="Sato H."/>
            <person name="Zhao L."/>
            <person name="Sherman L."/>
            <person name="Pakrasi H."/>
            <person name="Richardson P."/>
        </authorList>
    </citation>
    <scope>NUCLEOTIDE SEQUENCE</scope>
    <source>
        <strain evidence="3">PCC 7425</strain>
    </source>
</reference>
<dbReference type="HOGENOM" id="CLU_132055_0_0_3"/>
<evidence type="ECO:0000313" key="3">
    <source>
        <dbReference type="EMBL" id="ACL45841.1"/>
    </source>
</evidence>
<sequence>MSKTAVLITGTIAAAITAAVVGASRVNAQEQQPPYKGPQPSKATRATTQTELDERFAVVSSTGTLARSVGVVSAAKLTGTGNYQVIFNRNVTECVYEATIGNPGTGVAPAGQITVASRAGNVNGVFIKTYDSAGRASDRPFHLYVGC</sequence>
<accession>B8HR20</accession>
<dbReference type="EMBL" id="CP001344">
    <property type="protein sequence ID" value="ACL45841.1"/>
    <property type="molecule type" value="Genomic_DNA"/>
</dbReference>
<dbReference type="OrthoDB" id="3375999at2"/>
<name>B8HR20_CYAP4</name>
<dbReference type="STRING" id="395961.Cyan7425_3519"/>
<keyword evidence="2" id="KW-0732">Signal</keyword>
<protein>
    <recommendedName>
        <fullName evidence="4">Secreted protein</fullName>
    </recommendedName>
</protein>
<gene>
    <name evidence="3" type="ordered locus">Cyan7425_3519</name>
</gene>
<feature type="region of interest" description="Disordered" evidence="1">
    <location>
        <begin position="29"/>
        <end position="49"/>
    </location>
</feature>
<evidence type="ECO:0008006" key="4">
    <source>
        <dbReference type="Google" id="ProtNLM"/>
    </source>
</evidence>
<organism evidence="3">
    <name type="scientific">Cyanothece sp. (strain PCC 7425 / ATCC 29141)</name>
    <dbReference type="NCBI Taxonomy" id="395961"/>
    <lineage>
        <taxon>Bacteria</taxon>
        <taxon>Bacillati</taxon>
        <taxon>Cyanobacteriota</taxon>
        <taxon>Cyanophyceae</taxon>
        <taxon>Gomontiellales</taxon>
        <taxon>Cyanothecaceae</taxon>
        <taxon>Cyanothece</taxon>
    </lineage>
</organism>
<dbReference type="KEGG" id="cyn:Cyan7425_3519"/>
<evidence type="ECO:0000256" key="2">
    <source>
        <dbReference type="SAM" id="SignalP"/>
    </source>
</evidence>
<proteinExistence type="predicted"/>
<feature type="chain" id="PRO_5002870994" description="Secreted protein" evidence="2">
    <location>
        <begin position="29"/>
        <end position="147"/>
    </location>
</feature>
<dbReference type="AlphaFoldDB" id="B8HR20"/>
<dbReference type="eggNOG" id="ENOG5033BK4">
    <property type="taxonomic scope" value="Bacteria"/>
</dbReference>